<dbReference type="GO" id="GO:0006289">
    <property type="term" value="P:nucleotide-excision repair"/>
    <property type="evidence" value="ECO:0007669"/>
    <property type="project" value="InterPro"/>
</dbReference>
<dbReference type="GO" id="GO:0000439">
    <property type="term" value="C:transcription factor TFIIH core complex"/>
    <property type="evidence" value="ECO:0007669"/>
    <property type="project" value="InterPro"/>
</dbReference>
<evidence type="ECO:0000313" key="3">
    <source>
        <dbReference type="EMBL" id="JAG08834.1"/>
    </source>
</evidence>
<feature type="compositionally biased region" description="Low complexity" evidence="1">
    <location>
        <begin position="56"/>
        <end position="74"/>
    </location>
</feature>
<feature type="region of interest" description="Disordered" evidence="1">
    <location>
        <begin position="56"/>
        <end position="84"/>
    </location>
</feature>
<dbReference type="PANTHER" id="PTHR13152">
    <property type="entry name" value="TFIIH, POLYPEPTIDE 4"/>
    <property type="match status" value="1"/>
</dbReference>
<dbReference type="EMBL" id="GBHO01034770">
    <property type="protein sequence ID" value="JAG08834.1"/>
    <property type="molecule type" value="Transcribed_RNA"/>
</dbReference>
<evidence type="ECO:0000313" key="2">
    <source>
        <dbReference type="EMBL" id="JAF99742.1"/>
    </source>
</evidence>
<dbReference type="EMBL" id="GBHO01043861">
    <property type="protein sequence ID" value="JAF99742.1"/>
    <property type="molecule type" value="Transcribed_RNA"/>
</dbReference>
<proteinExistence type="predicted"/>
<dbReference type="GO" id="GO:0005675">
    <property type="term" value="C:transcription factor TFIIH holo complex"/>
    <property type="evidence" value="ECO:0007669"/>
    <property type="project" value="TreeGrafter"/>
</dbReference>
<evidence type="ECO:0000256" key="1">
    <source>
        <dbReference type="SAM" id="MobiDB-lite"/>
    </source>
</evidence>
<reference evidence="3" key="2">
    <citation type="submission" date="2014-07" db="EMBL/GenBank/DDBJ databases">
        <authorList>
            <person name="Hull J."/>
        </authorList>
    </citation>
    <scope>NUCLEOTIDE SEQUENCE</scope>
</reference>
<reference evidence="3" key="1">
    <citation type="journal article" date="2014" name="PLoS ONE">
        <title>Transcriptome-Based Identification of ABC Transporters in the Western Tarnished Plant Bug Lygus hesperus.</title>
        <authorList>
            <person name="Hull J.J."/>
            <person name="Chaney K."/>
            <person name="Geib S.M."/>
            <person name="Fabrick J.A."/>
            <person name="Brent C.S."/>
            <person name="Walsh D."/>
            <person name="Lavine L.C."/>
        </authorList>
    </citation>
    <scope>NUCLEOTIDE SEQUENCE</scope>
</reference>
<feature type="compositionally biased region" description="Polar residues" evidence="1">
    <location>
        <begin position="75"/>
        <end position="84"/>
    </location>
</feature>
<name>A0A0A9WM30_LYGHE</name>
<dbReference type="GO" id="GO:0003690">
    <property type="term" value="F:double-stranded DNA binding"/>
    <property type="evidence" value="ECO:0007669"/>
    <property type="project" value="TreeGrafter"/>
</dbReference>
<dbReference type="AlphaFoldDB" id="A0A0A9WM30"/>
<dbReference type="GO" id="GO:0001671">
    <property type="term" value="F:ATPase activator activity"/>
    <property type="evidence" value="ECO:0007669"/>
    <property type="project" value="InterPro"/>
</dbReference>
<sequence length="106" mass="11518">MVCYRVTRGSFASALRKGVTATQILKFLSLRAHPSMFRQYGSPTLHALSTTTTAHNISNSSNSSNIGNGRSNGNVTSAYSKPHTNNATTQADTFVIPRSFCDQLFM</sequence>
<organism evidence="3">
    <name type="scientific">Lygus hesperus</name>
    <name type="common">Western plant bug</name>
    <dbReference type="NCBI Taxonomy" id="30085"/>
    <lineage>
        <taxon>Eukaryota</taxon>
        <taxon>Metazoa</taxon>
        <taxon>Ecdysozoa</taxon>
        <taxon>Arthropoda</taxon>
        <taxon>Hexapoda</taxon>
        <taxon>Insecta</taxon>
        <taxon>Pterygota</taxon>
        <taxon>Neoptera</taxon>
        <taxon>Paraneoptera</taxon>
        <taxon>Hemiptera</taxon>
        <taxon>Heteroptera</taxon>
        <taxon>Panheteroptera</taxon>
        <taxon>Cimicomorpha</taxon>
        <taxon>Miridae</taxon>
        <taxon>Mirini</taxon>
        <taxon>Lygus</taxon>
    </lineage>
</organism>
<dbReference type="PANTHER" id="PTHR13152:SF0">
    <property type="entry name" value="GENERAL TRANSCRIPTION FACTOR IIH SUBUNIT 4"/>
    <property type="match status" value="1"/>
</dbReference>
<accession>A0A0A9WM30</accession>
<dbReference type="InterPro" id="IPR004598">
    <property type="entry name" value="TFIIH_p52/Tfb2"/>
</dbReference>
<protein>
    <submittedName>
        <fullName evidence="3">General transcription factor IIH subunit 4</fullName>
    </submittedName>
</protein>
<gene>
    <name evidence="3" type="primary">GTF2H4_2</name>
    <name evidence="2" type="synonym">GTF2H4_3</name>
    <name evidence="2" type="ORF">CM83_7801</name>
    <name evidence="3" type="ORF">CM83_7803</name>
</gene>